<comment type="caution">
    <text evidence="6">The sequence shown here is derived from an EMBL/GenBank/DDBJ whole genome shotgun (WGS) entry which is preliminary data.</text>
</comment>
<evidence type="ECO:0000256" key="2">
    <source>
        <dbReference type="ARBA" id="ARBA00023015"/>
    </source>
</evidence>
<organism evidence="6 7">
    <name type="scientific">Oceanobacillus sojae</name>
    <dbReference type="NCBI Taxonomy" id="582851"/>
    <lineage>
        <taxon>Bacteria</taxon>
        <taxon>Bacillati</taxon>
        <taxon>Bacillota</taxon>
        <taxon>Bacilli</taxon>
        <taxon>Bacillales</taxon>
        <taxon>Bacillaceae</taxon>
        <taxon>Oceanobacillus</taxon>
    </lineage>
</organism>
<sequence>MFSKRQKIILSYIMYTDMPIKLDLLADMLQASIRTIRMELENINLLLSETGTQVHISKKSQCYIEQGEEETIKKLLVNPIFVDKNNIENHVIWDRIYTIMGMLCFESDYVSMEELADRLYVSKSTINLDVTEIKKLISRMSGIRFTVSSTKGLKFEGSEEGIRYFLAKMVLQGLNLEKTLQHVFPEKDFCIFEIYFQMNKMLKEAIVKYQFIISGKAFGLVSAGLLITAIRNQLGYHFADNQTEVPLSSMMKGLEEHLKSEMGTTAFTNADLVYIQQFIMEQNHLYPYTNENWDAADQKIVSLFTHVVKEFFQVDLIKYPDFEKNFLFYINQLNQRAKNGHDYTNFNKRQINRMFPMSASIVAFCQPCLQDMETTYSDAELAYITLFLGNLLETEDPPLKLLLISDEHTALVNWIVSEVVRLMGASVRIVNAIPTYLFEEKDELFLNDVDVILTTEQINVSRGWNIVFIQSLFGKTEQNFLQSLLNDYLNQSKMKRLREMESIAVGQNHFLQIPESLKEFDDCVHYLLEQFGYEKMLDNGVMMGNHFIPNDTKTAYISFMEERPGRSRIIIGKLPKSITYRNKTLHTIVISFYYKNDYALSHSYYQFIRFLMEPNQSNQLGRVKGYLEFKKIFN</sequence>
<dbReference type="OrthoDB" id="95158at2"/>
<dbReference type="Pfam" id="PF05043">
    <property type="entry name" value="Mga"/>
    <property type="match status" value="1"/>
</dbReference>
<proteinExistence type="predicted"/>
<evidence type="ECO:0000256" key="3">
    <source>
        <dbReference type="ARBA" id="ARBA00023159"/>
    </source>
</evidence>
<dbReference type="InterPro" id="IPR011608">
    <property type="entry name" value="PRD"/>
</dbReference>
<accession>A0A511ZNC1</accession>
<protein>
    <submittedName>
        <fullName evidence="6">Transcriptional regulator</fullName>
    </submittedName>
</protein>
<dbReference type="PANTHER" id="PTHR30185:SF18">
    <property type="entry name" value="TRANSCRIPTIONAL REGULATOR MTLR"/>
    <property type="match status" value="1"/>
</dbReference>
<dbReference type="InterPro" id="IPR036634">
    <property type="entry name" value="PRD_sf"/>
</dbReference>
<reference evidence="6 7" key="1">
    <citation type="submission" date="2019-07" db="EMBL/GenBank/DDBJ databases">
        <title>Whole genome shotgun sequence of Oceanobacillus sojae NBRC 105379.</title>
        <authorList>
            <person name="Hosoyama A."/>
            <person name="Uohara A."/>
            <person name="Ohji S."/>
            <person name="Ichikawa N."/>
        </authorList>
    </citation>
    <scope>NUCLEOTIDE SEQUENCE [LARGE SCALE GENOMIC DNA]</scope>
    <source>
        <strain evidence="6 7">NBRC 105379</strain>
    </source>
</reference>
<evidence type="ECO:0000256" key="4">
    <source>
        <dbReference type="ARBA" id="ARBA00023163"/>
    </source>
</evidence>
<dbReference type="PANTHER" id="PTHR30185">
    <property type="entry name" value="CRYPTIC BETA-GLUCOSIDE BGL OPERON ANTITERMINATOR"/>
    <property type="match status" value="1"/>
</dbReference>
<dbReference type="InterPro" id="IPR036388">
    <property type="entry name" value="WH-like_DNA-bd_sf"/>
</dbReference>
<feature type="domain" description="PRD" evidence="5">
    <location>
        <begin position="292"/>
        <end position="398"/>
    </location>
</feature>
<dbReference type="PROSITE" id="PS51372">
    <property type="entry name" value="PRD_2"/>
    <property type="match status" value="1"/>
</dbReference>
<dbReference type="EMBL" id="BJYM01000017">
    <property type="protein sequence ID" value="GEN88948.1"/>
    <property type="molecule type" value="Genomic_DNA"/>
</dbReference>
<dbReference type="RefSeq" id="WP_147211846.1">
    <property type="nucleotide sequence ID" value="NZ_BJYM01000017.1"/>
</dbReference>
<keyword evidence="3" id="KW-0010">Activator</keyword>
<keyword evidence="7" id="KW-1185">Reference proteome</keyword>
<dbReference type="Gene3D" id="1.10.10.10">
    <property type="entry name" value="Winged helix-like DNA-binding domain superfamily/Winged helix DNA-binding domain"/>
    <property type="match status" value="1"/>
</dbReference>
<evidence type="ECO:0000313" key="7">
    <source>
        <dbReference type="Proteomes" id="UP000321558"/>
    </source>
</evidence>
<keyword evidence="2" id="KW-0805">Transcription regulation</keyword>
<gene>
    <name evidence="6" type="ORF">OSO01_36870</name>
</gene>
<evidence type="ECO:0000313" key="6">
    <source>
        <dbReference type="EMBL" id="GEN88948.1"/>
    </source>
</evidence>
<dbReference type="InterPro" id="IPR050661">
    <property type="entry name" value="BglG_antiterminators"/>
</dbReference>
<dbReference type="Proteomes" id="UP000321558">
    <property type="component" value="Unassembled WGS sequence"/>
</dbReference>
<evidence type="ECO:0000256" key="1">
    <source>
        <dbReference type="ARBA" id="ARBA00022737"/>
    </source>
</evidence>
<name>A0A511ZNC1_9BACI</name>
<keyword evidence="1" id="KW-0677">Repeat</keyword>
<evidence type="ECO:0000259" key="5">
    <source>
        <dbReference type="PROSITE" id="PS51372"/>
    </source>
</evidence>
<dbReference type="AlphaFoldDB" id="A0A511ZNC1"/>
<dbReference type="InterPro" id="IPR007737">
    <property type="entry name" value="Mga_HTH"/>
</dbReference>
<dbReference type="GO" id="GO:0006355">
    <property type="term" value="P:regulation of DNA-templated transcription"/>
    <property type="evidence" value="ECO:0007669"/>
    <property type="project" value="InterPro"/>
</dbReference>
<dbReference type="Gene3D" id="1.10.1790.10">
    <property type="entry name" value="PRD domain"/>
    <property type="match status" value="1"/>
</dbReference>
<dbReference type="SUPFAM" id="SSF63520">
    <property type="entry name" value="PTS-regulatory domain, PRD"/>
    <property type="match status" value="1"/>
</dbReference>
<keyword evidence="4" id="KW-0804">Transcription</keyword>